<dbReference type="SUPFAM" id="SSF48439">
    <property type="entry name" value="Protein prenylyltransferase"/>
    <property type="match status" value="1"/>
</dbReference>
<keyword evidence="6" id="KW-0677">Repeat</keyword>
<gene>
    <name evidence="10" type="ORF">DGYR_LOCUS5273</name>
</gene>
<evidence type="ECO:0000256" key="8">
    <source>
        <dbReference type="ARBA" id="ARBA00047658"/>
    </source>
</evidence>
<dbReference type="EMBL" id="CAJFCJ010000006">
    <property type="protein sequence ID" value="CAD5116672.1"/>
    <property type="molecule type" value="Genomic_DNA"/>
</dbReference>
<dbReference type="GO" id="GO:0004663">
    <property type="term" value="F:Rab geranylgeranyltransferase activity"/>
    <property type="evidence" value="ECO:0007669"/>
    <property type="project" value="UniProtKB-UniRule"/>
</dbReference>
<protein>
    <recommendedName>
        <fullName evidence="3 9">Geranylgeranyl transferase type-2 subunit alpha</fullName>
        <ecNumber evidence="2 9">2.5.1.60</ecNumber>
    </recommendedName>
    <alternativeName>
        <fullName evidence="7 9">Geranylgeranyl transferase type II subunit alpha</fullName>
    </alternativeName>
</protein>
<dbReference type="FunFam" id="1.25.40.120:FF:000035">
    <property type="entry name" value="Geranylgeranyl transferase type-2 subunit alpha"/>
    <property type="match status" value="1"/>
</dbReference>
<dbReference type="OrthoDB" id="1658at2759"/>
<dbReference type="EC" id="2.5.1.60" evidence="2 9"/>
<evidence type="ECO:0000256" key="3">
    <source>
        <dbReference type="ARBA" id="ARBA00014772"/>
    </source>
</evidence>
<dbReference type="PROSITE" id="PS51450">
    <property type="entry name" value="LRR"/>
    <property type="match status" value="1"/>
</dbReference>
<dbReference type="GO" id="GO:0097354">
    <property type="term" value="P:prenylation"/>
    <property type="evidence" value="ECO:0007669"/>
    <property type="project" value="UniProtKB-UniRule"/>
</dbReference>
<evidence type="ECO:0000256" key="2">
    <source>
        <dbReference type="ARBA" id="ARBA00012656"/>
    </source>
</evidence>
<dbReference type="SUPFAM" id="SSF52058">
    <property type="entry name" value="L domain-like"/>
    <property type="match status" value="1"/>
</dbReference>
<dbReference type="Gene3D" id="1.25.40.120">
    <property type="entry name" value="Protein prenylyltransferase"/>
    <property type="match status" value="1"/>
</dbReference>
<dbReference type="PROSITE" id="PS51147">
    <property type="entry name" value="PFTA"/>
    <property type="match status" value="5"/>
</dbReference>
<evidence type="ECO:0000313" key="10">
    <source>
        <dbReference type="EMBL" id="CAD5116672.1"/>
    </source>
</evidence>
<dbReference type="AlphaFoldDB" id="A0A7I8VLS8"/>
<evidence type="ECO:0000256" key="4">
    <source>
        <dbReference type="ARBA" id="ARBA00022602"/>
    </source>
</evidence>
<keyword evidence="5 9" id="KW-0808">Transferase</keyword>
<evidence type="ECO:0000256" key="6">
    <source>
        <dbReference type="ARBA" id="ARBA00022737"/>
    </source>
</evidence>
<accession>A0A7I8VLS8</accession>
<reference evidence="10 11" key="1">
    <citation type="submission" date="2020-08" db="EMBL/GenBank/DDBJ databases">
        <authorList>
            <person name="Hejnol A."/>
        </authorList>
    </citation>
    <scope>NUCLEOTIDE SEQUENCE [LARGE SCALE GENOMIC DNA]</scope>
</reference>
<proteinExistence type="inferred from homology"/>
<sequence>MHGVLKVRTTAEQQEAKRIEREKKLKKLDSIKAKIFEKKKNNEFDEEILELTGGILSSIPDFLTLWNYRRKAIEKIEDKIELQKLCENELRFAKSCLQVNPKSYGSWHHLCFVMKYMPNPDWKKELDLCSLYLEYDERNFHCWDYRRFVVKNGCVSADDEIEFTSNKIASNFSNYSSWQYRSRLLPEKYPDPSQSRGIQSDILMSELDLVQNAFFTDPNDQSAWFYYRWLLTPDSPTLKLNFLQSYKQGDNLVIIVIFSKPVNKNKLSLKNNDELINTNWINISQDDIFIIHKCQVNDICMGNLSLYVDDQLQFSTIDVEKTRNDGFIFSEFTTGRIELSVDILKSQLENIQQLHDMEEDNKWVLITLIFLLMKIDQFNNYSELVNEYLEKLLRLDPSRKRYYQDLRSKIILEFYMKNYDITDVNLSNKELTSTKCNPISSFLLAKNIDLSNNKLTSIDNSHFWQNAEKINLSGNQLTNVTGIEHVLKLSQLDISNNNIKDIDELQNLKLCSNLSVVNLNGNPIQQVDNWQELLKNISSTIKFI</sequence>
<evidence type="ECO:0000256" key="1">
    <source>
        <dbReference type="ARBA" id="ARBA00006734"/>
    </source>
</evidence>
<evidence type="ECO:0000256" key="7">
    <source>
        <dbReference type="ARBA" id="ARBA00031267"/>
    </source>
</evidence>
<keyword evidence="4 9" id="KW-0637">Prenyltransferase</keyword>
<organism evidence="10 11">
    <name type="scientific">Dimorphilus gyrociliatus</name>
    <dbReference type="NCBI Taxonomy" id="2664684"/>
    <lineage>
        <taxon>Eukaryota</taxon>
        <taxon>Metazoa</taxon>
        <taxon>Spiralia</taxon>
        <taxon>Lophotrochozoa</taxon>
        <taxon>Annelida</taxon>
        <taxon>Polychaeta</taxon>
        <taxon>Polychaeta incertae sedis</taxon>
        <taxon>Dinophilidae</taxon>
        <taxon>Dimorphilus</taxon>
    </lineage>
</organism>
<dbReference type="InterPro" id="IPR001611">
    <property type="entry name" value="Leu-rich_rpt"/>
</dbReference>
<evidence type="ECO:0000256" key="5">
    <source>
        <dbReference type="ARBA" id="ARBA00022679"/>
    </source>
</evidence>
<dbReference type="Gene3D" id="2.60.40.1130">
    <property type="entry name" value="Rab geranylgeranyltransferase alpha-subunit, insert domain"/>
    <property type="match status" value="1"/>
</dbReference>
<dbReference type="Proteomes" id="UP000549394">
    <property type="component" value="Unassembled WGS sequence"/>
</dbReference>
<evidence type="ECO:0000313" key="11">
    <source>
        <dbReference type="Proteomes" id="UP000549394"/>
    </source>
</evidence>
<dbReference type="PANTHER" id="PTHR11129:SF2">
    <property type="entry name" value="GERANYLGERANYL TRANSFERASE TYPE-2 SUBUNIT ALPHA"/>
    <property type="match status" value="1"/>
</dbReference>
<comment type="catalytic activity">
    <reaction evidence="8 9">
        <text>geranylgeranyl diphosphate + L-cysteinyl-[protein] = S-geranylgeranyl-L-cysteinyl-[protein] + diphosphate</text>
        <dbReference type="Rhea" id="RHEA:21240"/>
        <dbReference type="Rhea" id="RHEA-COMP:10131"/>
        <dbReference type="Rhea" id="RHEA-COMP:11537"/>
        <dbReference type="ChEBI" id="CHEBI:29950"/>
        <dbReference type="ChEBI" id="CHEBI:33019"/>
        <dbReference type="ChEBI" id="CHEBI:57533"/>
        <dbReference type="ChEBI" id="CHEBI:86021"/>
        <dbReference type="EC" id="2.5.1.60"/>
    </reaction>
</comment>
<keyword evidence="11" id="KW-1185">Reference proteome</keyword>
<evidence type="ECO:0000256" key="9">
    <source>
        <dbReference type="RuleBase" id="RU367120"/>
    </source>
</evidence>
<dbReference type="PANTHER" id="PTHR11129">
    <property type="entry name" value="PROTEIN FARNESYLTRANSFERASE ALPHA SUBUNIT/RAB GERANYLGERANYL TRANSFERASE ALPHA SUBUNIT"/>
    <property type="match status" value="1"/>
</dbReference>
<dbReference type="InterPro" id="IPR032675">
    <property type="entry name" value="LRR_dom_sf"/>
</dbReference>
<dbReference type="Pfam" id="PF01239">
    <property type="entry name" value="PPTA"/>
    <property type="match status" value="4"/>
</dbReference>
<dbReference type="InterPro" id="IPR002088">
    <property type="entry name" value="Prenyl_trans_a"/>
</dbReference>
<comment type="function">
    <text evidence="9">Catalyzes the transfer of a geranyl-geranyl moiety from geranyl-geranyl pyrophosphate to cysteines occuring in specific C-terminal amino acid sequences.</text>
</comment>
<name>A0A7I8VLS8_9ANNE</name>
<dbReference type="Gene3D" id="3.80.10.10">
    <property type="entry name" value="Ribonuclease Inhibitor"/>
    <property type="match status" value="1"/>
</dbReference>
<comment type="caution">
    <text evidence="10">The sequence shown here is derived from an EMBL/GenBank/DDBJ whole genome shotgun (WGS) entry which is preliminary data.</text>
</comment>
<comment type="similarity">
    <text evidence="1 9">Belongs to the protein prenyltransferase subunit alpha family.</text>
</comment>
<dbReference type="GO" id="GO:0005968">
    <property type="term" value="C:Rab-protein geranylgeranyltransferase complex"/>
    <property type="evidence" value="ECO:0007669"/>
    <property type="project" value="TreeGrafter"/>
</dbReference>